<keyword evidence="3" id="KW-1185">Reference proteome</keyword>
<evidence type="ECO:0000256" key="1">
    <source>
        <dbReference type="SAM" id="Phobius"/>
    </source>
</evidence>
<proteinExistence type="predicted"/>
<keyword evidence="1" id="KW-0472">Membrane</keyword>
<accession>A0A5N6JRF0</accession>
<keyword evidence="1" id="KW-0812">Transmembrane</keyword>
<organism evidence="2 3">
    <name type="scientific">Monilinia laxa</name>
    <name type="common">Brown rot fungus</name>
    <name type="synonym">Sclerotinia laxa</name>
    <dbReference type="NCBI Taxonomy" id="61186"/>
    <lineage>
        <taxon>Eukaryota</taxon>
        <taxon>Fungi</taxon>
        <taxon>Dikarya</taxon>
        <taxon>Ascomycota</taxon>
        <taxon>Pezizomycotina</taxon>
        <taxon>Leotiomycetes</taxon>
        <taxon>Helotiales</taxon>
        <taxon>Sclerotiniaceae</taxon>
        <taxon>Monilinia</taxon>
    </lineage>
</organism>
<feature type="transmembrane region" description="Helical" evidence="1">
    <location>
        <begin position="67"/>
        <end position="85"/>
    </location>
</feature>
<name>A0A5N6JRF0_MONLA</name>
<keyword evidence="1" id="KW-1133">Transmembrane helix</keyword>
<comment type="caution">
    <text evidence="2">The sequence shown here is derived from an EMBL/GenBank/DDBJ whole genome shotgun (WGS) entry which is preliminary data.</text>
</comment>
<dbReference type="EMBL" id="VIGI01000017">
    <property type="protein sequence ID" value="KAB8290575.1"/>
    <property type="molecule type" value="Genomic_DNA"/>
</dbReference>
<evidence type="ECO:0000313" key="2">
    <source>
        <dbReference type="EMBL" id="KAB8290575.1"/>
    </source>
</evidence>
<sequence length="94" mass="10954">MLQLEETKILDKFKLALVHANRRASHFEHSSTNLSTFLLPDTRHVITPNIQAIQIVKDRRRLLVHPVLYICYAITLFLSFLGIYLESHTLDLIK</sequence>
<gene>
    <name evidence="2" type="ORF">EYC80_011000</name>
</gene>
<reference evidence="2 3" key="1">
    <citation type="submission" date="2019-06" db="EMBL/GenBank/DDBJ databases">
        <title>Genome Sequence of the Brown Rot Fungal Pathogen Monilinia laxa.</title>
        <authorList>
            <person name="De Miccolis Angelini R.M."/>
            <person name="Landi L."/>
            <person name="Abate D."/>
            <person name="Pollastro S."/>
            <person name="Romanazzi G."/>
            <person name="Faretra F."/>
        </authorList>
    </citation>
    <scope>NUCLEOTIDE SEQUENCE [LARGE SCALE GENOMIC DNA]</scope>
    <source>
        <strain evidence="2 3">Mlax316</strain>
    </source>
</reference>
<dbReference type="AlphaFoldDB" id="A0A5N6JRF0"/>
<protein>
    <submittedName>
        <fullName evidence="2">Uncharacterized protein</fullName>
    </submittedName>
</protein>
<evidence type="ECO:0000313" key="3">
    <source>
        <dbReference type="Proteomes" id="UP000326757"/>
    </source>
</evidence>
<dbReference type="Proteomes" id="UP000326757">
    <property type="component" value="Unassembled WGS sequence"/>
</dbReference>